<dbReference type="GO" id="GO:1990281">
    <property type="term" value="C:efflux pump complex"/>
    <property type="evidence" value="ECO:0007669"/>
    <property type="project" value="TreeGrafter"/>
</dbReference>
<reference evidence="8 9" key="1">
    <citation type="submission" date="2019-03" db="EMBL/GenBank/DDBJ databases">
        <title>Genomic Encyclopedia of Type Strains, Phase IV (KMG-IV): sequencing the most valuable type-strain genomes for metagenomic binning, comparative biology and taxonomic classification.</title>
        <authorList>
            <person name="Goeker M."/>
        </authorList>
    </citation>
    <scope>NUCLEOTIDE SEQUENCE [LARGE SCALE GENOMIC DNA]</scope>
    <source>
        <strain evidence="8 9">DSM 28679</strain>
    </source>
</reference>
<feature type="domain" description="Multidrug resistance protein MdtA-like alpha-helical hairpin" evidence="5">
    <location>
        <begin position="98"/>
        <end position="167"/>
    </location>
</feature>
<feature type="coiled-coil region" evidence="3">
    <location>
        <begin position="136"/>
        <end position="170"/>
    </location>
</feature>
<dbReference type="Pfam" id="PF25917">
    <property type="entry name" value="BSH_RND"/>
    <property type="match status" value="1"/>
</dbReference>
<dbReference type="EMBL" id="SNYK01000016">
    <property type="protein sequence ID" value="TDQ35365.1"/>
    <property type="molecule type" value="Genomic_DNA"/>
</dbReference>
<accession>A0A4R6TYR3</accession>
<gene>
    <name evidence="8" type="ORF">DFQ45_11655</name>
</gene>
<feature type="chain" id="PRO_5020783915" evidence="4">
    <location>
        <begin position="20"/>
        <end position="365"/>
    </location>
</feature>
<dbReference type="InterPro" id="IPR058624">
    <property type="entry name" value="MdtA-like_HH"/>
</dbReference>
<dbReference type="PANTHER" id="PTHR30469">
    <property type="entry name" value="MULTIDRUG RESISTANCE PROTEIN MDTA"/>
    <property type="match status" value="1"/>
</dbReference>
<organism evidence="8 9">
    <name type="scientific">Thiopseudomonas denitrificans</name>
    <dbReference type="NCBI Taxonomy" id="1501432"/>
    <lineage>
        <taxon>Bacteria</taxon>
        <taxon>Pseudomonadati</taxon>
        <taxon>Pseudomonadota</taxon>
        <taxon>Gammaproteobacteria</taxon>
        <taxon>Pseudomonadales</taxon>
        <taxon>Pseudomonadaceae</taxon>
        <taxon>Thiopseudomonas</taxon>
    </lineage>
</organism>
<dbReference type="Pfam" id="PF25954">
    <property type="entry name" value="Beta-barrel_RND_2"/>
    <property type="match status" value="1"/>
</dbReference>
<keyword evidence="4" id="KW-0732">Signal</keyword>
<dbReference type="InterPro" id="IPR058625">
    <property type="entry name" value="MdtA-like_BSH"/>
</dbReference>
<dbReference type="OrthoDB" id="9806939at2"/>
<dbReference type="Gene3D" id="1.10.287.470">
    <property type="entry name" value="Helix hairpin bin"/>
    <property type="match status" value="1"/>
</dbReference>
<dbReference type="InterPro" id="IPR006143">
    <property type="entry name" value="RND_pump_MFP"/>
</dbReference>
<feature type="signal peptide" evidence="4">
    <location>
        <begin position="1"/>
        <end position="19"/>
    </location>
</feature>
<comment type="caution">
    <text evidence="8">The sequence shown here is derived from an EMBL/GenBank/DDBJ whole genome shotgun (WGS) entry which is preliminary data.</text>
</comment>
<evidence type="ECO:0000256" key="4">
    <source>
        <dbReference type="SAM" id="SignalP"/>
    </source>
</evidence>
<dbReference type="RefSeq" id="WP_101495613.1">
    <property type="nucleotide sequence ID" value="NZ_LNJZ01000002.1"/>
</dbReference>
<dbReference type="Pfam" id="PF25876">
    <property type="entry name" value="HH_MFP_RND"/>
    <property type="match status" value="1"/>
</dbReference>
<keyword evidence="9" id="KW-1185">Reference proteome</keyword>
<dbReference type="Gene3D" id="2.40.420.20">
    <property type="match status" value="1"/>
</dbReference>
<proteinExistence type="inferred from homology"/>
<evidence type="ECO:0000313" key="8">
    <source>
        <dbReference type="EMBL" id="TDQ35365.1"/>
    </source>
</evidence>
<evidence type="ECO:0000259" key="7">
    <source>
        <dbReference type="Pfam" id="PF25954"/>
    </source>
</evidence>
<keyword evidence="2 3" id="KW-0175">Coiled coil</keyword>
<dbReference type="Gene3D" id="2.40.30.170">
    <property type="match status" value="1"/>
</dbReference>
<dbReference type="AlphaFoldDB" id="A0A4R6TYR3"/>
<dbReference type="InterPro" id="IPR058792">
    <property type="entry name" value="Beta-barrel_RND_2"/>
</dbReference>
<dbReference type="GO" id="GO:0015562">
    <property type="term" value="F:efflux transmembrane transporter activity"/>
    <property type="evidence" value="ECO:0007669"/>
    <property type="project" value="TreeGrafter"/>
</dbReference>
<dbReference type="PANTHER" id="PTHR30469:SF15">
    <property type="entry name" value="HLYD FAMILY OF SECRETION PROTEINS"/>
    <property type="match status" value="1"/>
</dbReference>
<dbReference type="NCBIfam" id="TIGR01730">
    <property type="entry name" value="RND_mfp"/>
    <property type="match status" value="1"/>
</dbReference>
<evidence type="ECO:0000256" key="1">
    <source>
        <dbReference type="ARBA" id="ARBA00009477"/>
    </source>
</evidence>
<feature type="domain" description="Multidrug resistance protein MdtA-like barrel-sandwich hybrid" evidence="6">
    <location>
        <begin position="63"/>
        <end position="196"/>
    </location>
</feature>
<feature type="domain" description="CusB-like beta-barrel" evidence="7">
    <location>
        <begin position="205"/>
        <end position="274"/>
    </location>
</feature>
<dbReference type="Gene3D" id="2.40.50.100">
    <property type="match status" value="1"/>
</dbReference>
<dbReference type="PROSITE" id="PS51257">
    <property type="entry name" value="PROKAR_LIPOPROTEIN"/>
    <property type="match status" value="1"/>
</dbReference>
<evidence type="ECO:0000256" key="2">
    <source>
        <dbReference type="ARBA" id="ARBA00023054"/>
    </source>
</evidence>
<dbReference type="Proteomes" id="UP000294575">
    <property type="component" value="Unassembled WGS sequence"/>
</dbReference>
<evidence type="ECO:0000313" key="9">
    <source>
        <dbReference type="Proteomes" id="UP000294575"/>
    </source>
</evidence>
<comment type="similarity">
    <text evidence="1">Belongs to the membrane fusion protein (MFP) (TC 8.A.1) family.</text>
</comment>
<name>A0A4R6TYR3_9GAMM</name>
<dbReference type="SUPFAM" id="SSF111369">
    <property type="entry name" value="HlyD-like secretion proteins"/>
    <property type="match status" value="1"/>
</dbReference>
<protein>
    <submittedName>
        <fullName evidence="8">Multidrug efflux system membrane fusion protein</fullName>
    </submittedName>
</protein>
<evidence type="ECO:0000259" key="5">
    <source>
        <dbReference type="Pfam" id="PF25876"/>
    </source>
</evidence>
<sequence>MKPKGIFLLAGALLAVLLAGCEQPGEQALPPRPVLVVHPQPAHEGSGIYPGEVLARFQPELAFRVSGKIIQRTVQTGQRVRAGELLAELDPADLRLQVQAMQAQQVEAQAGLALARDELQRYQTLYERGLLSQSQLDSLRTTEKSARARLQQAEAALANAQNQLEYSHLRAPEDGVIARVLAEAGQVVAAGQPVFVLAADGPREVEFSVPEQAYAAFSIGQPVEVTLLNQPDTRLPGMIRELAQVADPRSRTYSARVSLADAIVELGQSARVHVSGPAGPSWLLPLSAIDGEGEQAVVWRFLPESGRVQRQQVRMTSFDERFVRIDDGVQAGDWLVAAGVHLLQDGQQVRGLDADNRAVAAGSED</sequence>
<evidence type="ECO:0000256" key="3">
    <source>
        <dbReference type="SAM" id="Coils"/>
    </source>
</evidence>
<evidence type="ECO:0000259" key="6">
    <source>
        <dbReference type="Pfam" id="PF25917"/>
    </source>
</evidence>